<name>A0A6J4SBI5_9SPHN</name>
<organism evidence="2">
    <name type="scientific">uncultured Sphingomonadaceae bacterium</name>
    <dbReference type="NCBI Taxonomy" id="169976"/>
    <lineage>
        <taxon>Bacteria</taxon>
        <taxon>Pseudomonadati</taxon>
        <taxon>Pseudomonadota</taxon>
        <taxon>Alphaproteobacteria</taxon>
        <taxon>Sphingomonadales</taxon>
        <taxon>Sphingomonadaceae</taxon>
        <taxon>environmental samples</taxon>
    </lineage>
</organism>
<protein>
    <submittedName>
        <fullName evidence="2">DNA internalization-related competence protein ComEC/Rec2</fullName>
    </submittedName>
</protein>
<evidence type="ECO:0000256" key="1">
    <source>
        <dbReference type="SAM" id="SignalP"/>
    </source>
</evidence>
<reference evidence="2" key="1">
    <citation type="submission" date="2020-02" db="EMBL/GenBank/DDBJ databases">
        <authorList>
            <person name="Meier V. D."/>
        </authorList>
    </citation>
    <scope>NUCLEOTIDE SEQUENCE</scope>
    <source>
        <strain evidence="2">AVDCRST_MAG39</strain>
    </source>
</reference>
<dbReference type="AlphaFoldDB" id="A0A6J4SBI5"/>
<proteinExistence type="predicted"/>
<feature type="signal peptide" evidence="1">
    <location>
        <begin position="1"/>
        <end position="18"/>
    </location>
</feature>
<feature type="chain" id="PRO_5026939300" evidence="1">
    <location>
        <begin position="19"/>
        <end position="174"/>
    </location>
</feature>
<dbReference type="EMBL" id="CADCVW010000040">
    <property type="protein sequence ID" value="CAA9494457.1"/>
    <property type="molecule type" value="Genomic_DNA"/>
</dbReference>
<sequence>MRWWGALPFVAGACAALAAPAPDLLVTADGRHLAVRSGECIALLRPRTGDYTRGMLLETAGLSGEPAKLDALPGASCSRDLCAADLSASARSWRLLATRSTYLVDPAELARACARADIVVSDRRLPRTRRPRWLKADRPLLSRTCGLAIRLGEEPDVRTVAQAVGRHPWVTLRP</sequence>
<accession>A0A6J4SBI5</accession>
<gene>
    <name evidence="2" type="ORF">AVDCRST_MAG39-914</name>
</gene>
<evidence type="ECO:0000313" key="2">
    <source>
        <dbReference type="EMBL" id="CAA9494457.1"/>
    </source>
</evidence>
<keyword evidence="1" id="KW-0732">Signal</keyword>